<organism evidence="3 4">
    <name type="scientific">Lactobacillus selangorensis</name>
    <dbReference type="NCBI Taxonomy" id="81857"/>
    <lineage>
        <taxon>Bacteria</taxon>
        <taxon>Bacillati</taxon>
        <taxon>Bacillota</taxon>
        <taxon>Bacilli</taxon>
        <taxon>Lactobacillales</taxon>
        <taxon>Lactobacillaceae</taxon>
        <taxon>Lactobacillus</taxon>
    </lineage>
</organism>
<feature type="domain" description="Flavodoxin-like" evidence="1">
    <location>
        <begin position="5"/>
        <end position="157"/>
    </location>
</feature>
<protein>
    <submittedName>
        <fullName evidence="3">Flavodoxin</fullName>
    </submittedName>
</protein>
<evidence type="ECO:0000313" key="2">
    <source>
        <dbReference type="EMBL" id="KRN28137.1"/>
    </source>
</evidence>
<dbReference type="PROSITE" id="PS50902">
    <property type="entry name" value="FLAVODOXIN_LIKE"/>
    <property type="match status" value="1"/>
</dbReference>
<sequence length="157" mass="16419">MAQKTLIVYYSKTGGTERLAQEIQTVSNGALQRLEVPAGTFSADMFATSDEAKQQLASGQLPKLVGTQPDLAAYDLILVGGPVWNGAPSTPVLAFLQAHQNSTVTIAPFYTDAGTPGAYEADFAKAAGQMTVKAGLGMAAGEAAHAQQRIADWYNGL</sequence>
<dbReference type="GO" id="GO:0010181">
    <property type="term" value="F:FMN binding"/>
    <property type="evidence" value="ECO:0007669"/>
    <property type="project" value="InterPro"/>
</dbReference>
<dbReference type="PANTHER" id="PTHR39201">
    <property type="entry name" value="EXPORTED PROTEIN-RELATED"/>
    <property type="match status" value="1"/>
</dbReference>
<dbReference type="GO" id="GO:0016651">
    <property type="term" value="F:oxidoreductase activity, acting on NAD(P)H"/>
    <property type="evidence" value="ECO:0007669"/>
    <property type="project" value="UniProtKB-ARBA"/>
</dbReference>
<dbReference type="Pfam" id="PF12682">
    <property type="entry name" value="Flavodoxin_4"/>
    <property type="match status" value="1"/>
</dbReference>
<evidence type="ECO:0000313" key="3">
    <source>
        <dbReference type="EMBL" id="KRN30986.1"/>
    </source>
</evidence>
<dbReference type="InterPro" id="IPR029039">
    <property type="entry name" value="Flavoprotein-like_sf"/>
</dbReference>
<reference evidence="4 5" key="1">
    <citation type="journal article" date="2015" name="Genome Announc.">
        <title>Expanding the biotechnology potential of lactobacilli through comparative genomics of 213 strains and associated genera.</title>
        <authorList>
            <person name="Sun Z."/>
            <person name="Harris H.M."/>
            <person name="McCann A."/>
            <person name="Guo C."/>
            <person name="Argimon S."/>
            <person name="Zhang W."/>
            <person name="Yang X."/>
            <person name="Jeffery I.B."/>
            <person name="Cooney J.C."/>
            <person name="Kagawa T.F."/>
            <person name="Liu W."/>
            <person name="Song Y."/>
            <person name="Salvetti E."/>
            <person name="Wrobel A."/>
            <person name="Rasinkangas P."/>
            <person name="Parkhill J."/>
            <person name="Rea M.C."/>
            <person name="O'Sullivan O."/>
            <person name="Ritari J."/>
            <person name="Douillard F.P."/>
            <person name="Paul Ross R."/>
            <person name="Yang R."/>
            <person name="Briner A.E."/>
            <person name="Felis G.E."/>
            <person name="de Vos W.M."/>
            <person name="Barrangou R."/>
            <person name="Klaenhammer T.R."/>
            <person name="Caufield P.W."/>
            <person name="Cui Y."/>
            <person name="Zhang H."/>
            <person name="O'Toole P.W."/>
        </authorList>
    </citation>
    <scope>NUCLEOTIDE SEQUENCE [LARGE SCALE GENOMIC DNA]</scope>
    <source>
        <strain evidence="2 5">ATCC BAA-66</strain>
        <strain evidence="3 4">DSM 13344</strain>
    </source>
</reference>
<dbReference type="Gene3D" id="3.40.50.360">
    <property type="match status" value="1"/>
</dbReference>
<dbReference type="RefSeq" id="WP_057770153.1">
    <property type="nucleotide sequence ID" value="NZ_JQAT01000004.1"/>
</dbReference>
<dbReference type="STRING" id="81857.IV38_GL001588"/>
<proteinExistence type="predicted"/>
<evidence type="ECO:0000259" key="1">
    <source>
        <dbReference type="PROSITE" id="PS50902"/>
    </source>
</evidence>
<evidence type="ECO:0000313" key="5">
    <source>
        <dbReference type="Proteomes" id="UP000051751"/>
    </source>
</evidence>
<dbReference type="SUPFAM" id="SSF52218">
    <property type="entry name" value="Flavoproteins"/>
    <property type="match status" value="1"/>
</dbReference>
<gene>
    <name evidence="2" type="ORF">IV38_GL001588</name>
    <name evidence="3" type="ORF">IV40_GL001627</name>
</gene>
<dbReference type="PROSITE" id="PS00201">
    <property type="entry name" value="FLAVODOXIN"/>
    <property type="match status" value="1"/>
</dbReference>
<evidence type="ECO:0000313" key="4">
    <source>
        <dbReference type="Proteomes" id="UP000051645"/>
    </source>
</evidence>
<dbReference type="InterPro" id="IPR001226">
    <property type="entry name" value="Flavodoxin_CS"/>
</dbReference>
<keyword evidence="4" id="KW-1185">Reference proteome</keyword>
<dbReference type="PATRIC" id="fig|81857.3.peg.1599"/>
<dbReference type="OrthoDB" id="2049760at2"/>
<accession>A0A0R2G0M8</accession>
<dbReference type="EMBL" id="JQAT01000004">
    <property type="protein sequence ID" value="KRN28137.1"/>
    <property type="molecule type" value="Genomic_DNA"/>
</dbReference>
<dbReference type="EMBL" id="JQAZ01000005">
    <property type="protein sequence ID" value="KRN30986.1"/>
    <property type="molecule type" value="Genomic_DNA"/>
</dbReference>
<dbReference type="Proteomes" id="UP000051645">
    <property type="component" value="Unassembled WGS sequence"/>
</dbReference>
<comment type="caution">
    <text evidence="3">The sequence shown here is derived from an EMBL/GenBank/DDBJ whole genome shotgun (WGS) entry which is preliminary data.</text>
</comment>
<dbReference type="Proteomes" id="UP000051751">
    <property type="component" value="Unassembled WGS sequence"/>
</dbReference>
<dbReference type="AlphaFoldDB" id="A0A0R2G0M8"/>
<dbReference type="PANTHER" id="PTHR39201:SF1">
    <property type="entry name" value="FLAVODOXIN-LIKE DOMAIN-CONTAINING PROTEIN"/>
    <property type="match status" value="1"/>
</dbReference>
<dbReference type="InterPro" id="IPR008254">
    <property type="entry name" value="Flavodoxin/NO_synth"/>
</dbReference>
<name>A0A0R2G0M8_9LACO</name>
<dbReference type="GO" id="GO:0009055">
    <property type="term" value="F:electron transfer activity"/>
    <property type="evidence" value="ECO:0007669"/>
    <property type="project" value="InterPro"/>
</dbReference>